<keyword evidence="11 16" id="KW-0472">Membrane</keyword>
<dbReference type="GO" id="GO:0005886">
    <property type="term" value="C:plasma membrane"/>
    <property type="evidence" value="ECO:0007669"/>
    <property type="project" value="UniProtKB-SubCell"/>
</dbReference>
<evidence type="ECO:0000256" key="11">
    <source>
        <dbReference type="ARBA" id="ARBA00023136"/>
    </source>
</evidence>
<dbReference type="GO" id="GO:0009252">
    <property type="term" value="P:peptidoglycan biosynthetic process"/>
    <property type="evidence" value="ECO:0007669"/>
    <property type="project" value="UniProtKB-UniRule"/>
</dbReference>
<dbReference type="OrthoDB" id="9768187at2"/>
<feature type="transmembrane region" description="Helical" evidence="16">
    <location>
        <begin position="29"/>
        <end position="48"/>
    </location>
</feature>
<dbReference type="EC" id="2.4.99.28" evidence="16"/>
<sequence>MLSRGGPATGGGERMSGLRRRLSTADHPFDGWLVLASLALLLTGWVMVTSASSEVASSLTGNAWYFSLRHGTFLLVALAVGALALRVPLAWWKANGPLLLLVGLVLLLLVLLVGREVNGSRRWLSLPGVPFNLQASEVAKLCLIVYLAGYLERFLPLVRREWGAFLRPLVVMALVAGLLILEPDYGAVVVMTGAVMGMLLMAGAPWGRFLVLLLLVGALGALAAVAEPYRMARLTSFADPWADQFASGYQLTQALIAFGRGHWLGMGLGNSVQKLFYLPEAHTDFVFAVLAEELGLVGAIAVVGLFALLIWRAMAVGRRAELAGLAFAAYLSYGFALVIGAQAFINIAVSTGMLPTKGLTLPLLSYGGSSLVVSCVMVALLLRADIETREARRRARPTATRSAPPRKASGPGTPPGPGKRQGHAS</sequence>
<evidence type="ECO:0000256" key="13">
    <source>
        <dbReference type="ARBA" id="ARBA00023316"/>
    </source>
</evidence>
<evidence type="ECO:0000256" key="10">
    <source>
        <dbReference type="ARBA" id="ARBA00022989"/>
    </source>
</evidence>
<proteinExistence type="inferred from homology"/>
<dbReference type="GO" id="GO:0008955">
    <property type="term" value="F:peptidoglycan glycosyltransferase activity"/>
    <property type="evidence" value="ECO:0007669"/>
    <property type="project" value="UniProtKB-UniRule"/>
</dbReference>
<dbReference type="GO" id="GO:0032153">
    <property type="term" value="C:cell division site"/>
    <property type="evidence" value="ECO:0007669"/>
    <property type="project" value="UniProtKB-UniRule"/>
</dbReference>
<dbReference type="PANTHER" id="PTHR30474">
    <property type="entry name" value="CELL CYCLE PROTEIN"/>
    <property type="match status" value="1"/>
</dbReference>
<dbReference type="PROSITE" id="PS00428">
    <property type="entry name" value="FTSW_RODA_SPOVE"/>
    <property type="match status" value="1"/>
</dbReference>
<evidence type="ECO:0000313" key="19">
    <source>
        <dbReference type="Proteomes" id="UP000181985"/>
    </source>
</evidence>
<dbReference type="Proteomes" id="UP000181985">
    <property type="component" value="Chromosome"/>
</dbReference>
<feature type="transmembrane region" description="Helical" evidence="16">
    <location>
        <begin position="209"/>
        <end position="226"/>
    </location>
</feature>
<feature type="region of interest" description="Disordered" evidence="17">
    <location>
        <begin position="391"/>
        <end position="425"/>
    </location>
</feature>
<dbReference type="AlphaFoldDB" id="A0A1J0VCN8"/>
<dbReference type="HAMAP" id="MF_00913">
    <property type="entry name" value="PGT_FtsW_proteobact"/>
    <property type="match status" value="1"/>
</dbReference>
<evidence type="ECO:0000256" key="5">
    <source>
        <dbReference type="ARBA" id="ARBA00022676"/>
    </source>
</evidence>
<keyword evidence="5 16" id="KW-0328">Glycosyltransferase</keyword>
<keyword evidence="9 16" id="KW-0573">Peptidoglycan synthesis</keyword>
<evidence type="ECO:0000256" key="6">
    <source>
        <dbReference type="ARBA" id="ARBA00022679"/>
    </source>
</evidence>
<reference evidence="19" key="1">
    <citation type="submission" date="2016-11" db="EMBL/GenBank/DDBJ databases">
        <title>Halolamina sediminis sp. nov., an extremely halophilic archaeon isolated from solar salt.</title>
        <authorList>
            <person name="Koh H.-W."/>
            <person name="Rani S."/>
            <person name="Park S.-J."/>
        </authorList>
    </citation>
    <scope>NUCLEOTIDE SEQUENCE [LARGE SCALE GENOMIC DNA]</scope>
    <source>
        <strain evidence="19">Hb3</strain>
    </source>
</reference>
<evidence type="ECO:0000313" key="18">
    <source>
        <dbReference type="EMBL" id="APE29790.1"/>
    </source>
</evidence>
<feature type="transmembrane region" description="Helical" evidence="16">
    <location>
        <begin position="97"/>
        <end position="114"/>
    </location>
</feature>
<gene>
    <name evidence="16" type="primary">ftsW</name>
    <name evidence="18" type="ORF">BOX17_01725</name>
</gene>
<comment type="subcellular location">
    <subcellularLocation>
        <location evidence="16">Cell inner membrane</location>
        <topology evidence="16">Multi-pass membrane protein</topology>
    </subcellularLocation>
    <subcellularLocation>
        <location evidence="1">Cell membrane</location>
        <topology evidence="1">Multi-pass membrane protein</topology>
    </subcellularLocation>
    <text evidence="16">Localizes to the division septum.</text>
</comment>
<dbReference type="GO" id="GO:0071555">
    <property type="term" value="P:cell wall organization"/>
    <property type="evidence" value="ECO:0007669"/>
    <property type="project" value="UniProtKB-KW"/>
</dbReference>
<dbReference type="InterPro" id="IPR001182">
    <property type="entry name" value="FtsW/RodA"/>
</dbReference>
<dbReference type="NCBIfam" id="TIGR02614">
    <property type="entry name" value="ftsW"/>
    <property type="match status" value="1"/>
</dbReference>
<evidence type="ECO:0000256" key="15">
    <source>
        <dbReference type="ARBA" id="ARBA00049902"/>
    </source>
</evidence>
<dbReference type="InterPro" id="IPR013437">
    <property type="entry name" value="FtsW"/>
</dbReference>
<evidence type="ECO:0000256" key="17">
    <source>
        <dbReference type="SAM" id="MobiDB-lite"/>
    </source>
</evidence>
<name>A0A1J0VCN8_9GAMM</name>
<feature type="transmembrane region" description="Helical" evidence="16">
    <location>
        <begin position="285"/>
        <end position="310"/>
    </location>
</feature>
<feature type="transmembrane region" description="Helical" evidence="16">
    <location>
        <begin position="68"/>
        <end position="85"/>
    </location>
</feature>
<keyword evidence="10 16" id="KW-1133">Transmembrane helix</keyword>
<comment type="function">
    <text evidence="16">Peptidoglycan polymerase that is essential for cell division.</text>
</comment>
<feature type="compositionally biased region" description="Low complexity" evidence="17">
    <location>
        <begin position="397"/>
        <end position="408"/>
    </location>
</feature>
<keyword evidence="8 16" id="KW-0133">Cell shape</keyword>
<keyword evidence="19" id="KW-1185">Reference proteome</keyword>
<keyword evidence="3 16" id="KW-1003">Cell membrane</keyword>
<dbReference type="Pfam" id="PF01098">
    <property type="entry name" value="FTSW_RODA_SPOVE"/>
    <property type="match status" value="1"/>
</dbReference>
<keyword evidence="13 16" id="KW-0961">Cell wall biogenesis/degradation</keyword>
<feature type="transmembrane region" description="Helical" evidence="16">
    <location>
        <begin position="164"/>
        <end position="181"/>
    </location>
</feature>
<dbReference type="GO" id="GO:0043093">
    <property type="term" value="P:FtsZ-dependent cytokinesis"/>
    <property type="evidence" value="ECO:0007669"/>
    <property type="project" value="UniProtKB-UniRule"/>
</dbReference>
<keyword evidence="12 16" id="KW-0131">Cell cycle</keyword>
<comment type="pathway">
    <text evidence="2 16">Cell wall biogenesis; peptidoglycan biosynthesis.</text>
</comment>
<evidence type="ECO:0000256" key="12">
    <source>
        <dbReference type="ARBA" id="ARBA00023306"/>
    </source>
</evidence>
<evidence type="ECO:0000256" key="8">
    <source>
        <dbReference type="ARBA" id="ARBA00022960"/>
    </source>
</evidence>
<evidence type="ECO:0000256" key="2">
    <source>
        <dbReference type="ARBA" id="ARBA00004752"/>
    </source>
</evidence>
<keyword evidence="7 16" id="KW-0812">Transmembrane</keyword>
<dbReference type="PANTHER" id="PTHR30474:SF2">
    <property type="entry name" value="PEPTIDOGLYCAN GLYCOSYLTRANSFERASE FTSW-RELATED"/>
    <property type="match status" value="1"/>
</dbReference>
<comment type="similarity">
    <text evidence="14 16">Belongs to the SEDS family. FtsW subfamily.</text>
</comment>
<keyword evidence="4 16" id="KW-0132">Cell division</keyword>
<evidence type="ECO:0000256" key="9">
    <source>
        <dbReference type="ARBA" id="ARBA00022984"/>
    </source>
</evidence>
<dbReference type="GO" id="GO:0015648">
    <property type="term" value="F:lipid-linked peptidoglycan transporter activity"/>
    <property type="evidence" value="ECO:0007669"/>
    <property type="project" value="TreeGrafter"/>
</dbReference>
<evidence type="ECO:0000256" key="16">
    <source>
        <dbReference type="HAMAP-Rule" id="MF_00913"/>
    </source>
</evidence>
<evidence type="ECO:0000256" key="14">
    <source>
        <dbReference type="ARBA" id="ARBA00038053"/>
    </source>
</evidence>
<dbReference type="InterPro" id="IPR018365">
    <property type="entry name" value="Cell_cycle_FtsW-rel_CS"/>
</dbReference>
<evidence type="ECO:0000256" key="1">
    <source>
        <dbReference type="ARBA" id="ARBA00004651"/>
    </source>
</evidence>
<dbReference type="EMBL" id="CP018139">
    <property type="protein sequence ID" value="APE29790.1"/>
    <property type="molecule type" value="Genomic_DNA"/>
</dbReference>
<evidence type="ECO:0000256" key="7">
    <source>
        <dbReference type="ARBA" id="ARBA00022692"/>
    </source>
</evidence>
<comment type="catalytic activity">
    <reaction evidence="15 16">
        <text>[GlcNAc-(1-&gt;4)-Mur2Ac(oyl-L-Ala-gamma-D-Glu-L-Lys-D-Ala-D-Ala)](n)-di-trans,octa-cis-undecaprenyl diphosphate + beta-D-GlcNAc-(1-&gt;4)-Mur2Ac(oyl-L-Ala-gamma-D-Glu-L-Lys-D-Ala-D-Ala)-di-trans,octa-cis-undecaprenyl diphosphate = [GlcNAc-(1-&gt;4)-Mur2Ac(oyl-L-Ala-gamma-D-Glu-L-Lys-D-Ala-D-Ala)](n+1)-di-trans,octa-cis-undecaprenyl diphosphate + di-trans,octa-cis-undecaprenyl diphosphate + H(+)</text>
        <dbReference type="Rhea" id="RHEA:23708"/>
        <dbReference type="Rhea" id="RHEA-COMP:9602"/>
        <dbReference type="Rhea" id="RHEA-COMP:9603"/>
        <dbReference type="ChEBI" id="CHEBI:15378"/>
        <dbReference type="ChEBI" id="CHEBI:58405"/>
        <dbReference type="ChEBI" id="CHEBI:60033"/>
        <dbReference type="ChEBI" id="CHEBI:78435"/>
        <dbReference type="EC" id="2.4.99.28"/>
    </reaction>
</comment>
<feature type="transmembrane region" description="Helical" evidence="16">
    <location>
        <begin position="322"/>
        <end position="345"/>
    </location>
</feature>
<evidence type="ECO:0000256" key="4">
    <source>
        <dbReference type="ARBA" id="ARBA00022618"/>
    </source>
</evidence>
<accession>A0A1J0VCN8</accession>
<organism evidence="18 19">
    <name type="scientific">Halomonas aestuarii</name>
    <dbReference type="NCBI Taxonomy" id="1897729"/>
    <lineage>
        <taxon>Bacteria</taxon>
        <taxon>Pseudomonadati</taxon>
        <taxon>Pseudomonadota</taxon>
        <taxon>Gammaproteobacteria</taxon>
        <taxon>Oceanospirillales</taxon>
        <taxon>Halomonadaceae</taxon>
        <taxon>Halomonas</taxon>
    </lineage>
</organism>
<dbReference type="KEGG" id="hsi:BOX17_01725"/>
<evidence type="ECO:0000256" key="3">
    <source>
        <dbReference type="ARBA" id="ARBA00022475"/>
    </source>
</evidence>
<keyword evidence="6 16" id="KW-0808">Transferase</keyword>
<dbReference type="UniPathway" id="UPA00219"/>
<feature type="transmembrane region" description="Helical" evidence="16">
    <location>
        <begin position="187"/>
        <end position="204"/>
    </location>
</feature>
<protein>
    <recommendedName>
        <fullName evidence="16">Probable peptidoglycan glycosyltransferase FtsW</fullName>
        <shortName evidence="16">PGT</shortName>
        <ecNumber evidence="16">2.4.99.28</ecNumber>
    </recommendedName>
    <alternativeName>
        <fullName evidence="16">Cell division protein FtsW</fullName>
    </alternativeName>
    <alternativeName>
        <fullName evidence="16">Cell wall polymerase</fullName>
    </alternativeName>
    <alternativeName>
        <fullName evidence="16">Peptidoglycan polymerase</fullName>
        <shortName evidence="16">PG polymerase</shortName>
    </alternativeName>
</protein>
<dbReference type="GO" id="GO:0008360">
    <property type="term" value="P:regulation of cell shape"/>
    <property type="evidence" value="ECO:0007669"/>
    <property type="project" value="UniProtKB-KW"/>
</dbReference>
<feature type="transmembrane region" description="Helical" evidence="16">
    <location>
        <begin position="365"/>
        <end position="384"/>
    </location>
</feature>
<keyword evidence="16" id="KW-0997">Cell inner membrane</keyword>